<evidence type="ECO:0000256" key="2">
    <source>
        <dbReference type="PROSITE-ProRule" id="PRU00335"/>
    </source>
</evidence>
<name>A0ABY2AAY9_9ACTN</name>
<organism evidence="4 5">
    <name type="scientific">Kribbella speibonae</name>
    <dbReference type="NCBI Taxonomy" id="1572660"/>
    <lineage>
        <taxon>Bacteria</taxon>
        <taxon>Bacillati</taxon>
        <taxon>Actinomycetota</taxon>
        <taxon>Actinomycetes</taxon>
        <taxon>Propionibacteriales</taxon>
        <taxon>Kribbellaceae</taxon>
        <taxon>Kribbella</taxon>
    </lineage>
</organism>
<dbReference type="EMBL" id="SJJY01000001">
    <property type="protein sequence ID" value="TCC26868.1"/>
    <property type="molecule type" value="Genomic_DNA"/>
</dbReference>
<proteinExistence type="predicted"/>
<evidence type="ECO:0000313" key="4">
    <source>
        <dbReference type="EMBL" id="TCC26868.1"/>
    </source>
</evidence>
<feature type="DNA-binding region" description="H-T-H motif" evidence="2">
    <location>
        <begin position="35"/>
        <end position="54"/>
    </location>
</feature>
<reference evidence="4 5" key="1">
    <citation type="submission" date="2019-02" db="EMBL/GenBank/DDBJ databases">
        <title>Kribbella capetownensis sp. nov. and Kribbella speibonae sp. nov., isolated from soil.</title>
        <authorList>
            <person name="Curtis S.M."/>
            <person name="Norton I."/>
            <person name="Everest G.J."/>
            <person name="Meyers P.R."/>
        </authorList>
    </citation>
    <scope>NUCLEOTIDE SEQUENCE [LARGE SCALE GENOMIC DNA]</scope>
    <source>
        <strain evidence="4 5">SK5</strain>
    </source>
</reference>
<evidence type="ECO:0000256" key="1">
    <source>
        <dbReference type="ARBA" id="ARBA00023125"/>
    </source>
</evidence>
<gene>
    <name evidence="4" type="ORF">E0H58_02305</name>
</gene>
<keyword evidence="5" id="KW-1185">Reference proteome</keyword>
<keyword evidence="1 2" id="KW-0238">DNA-binding</keyword>
<dbReference type="InterPro" id="IPR009057">
    <property type="entry name" value="Homeodomain-like_sf"/>
</dbReference>
<accession>A0ABY2AAY9</accession>
<dbReference type="Proteomes" id="UP000292385">
    <property type="component" value="Unassembled WGS sequence"/>
</dbReference>
<dbReference type="Gene3D" id="1.10.357.10">
    <property type="entry name" value="Tetracycline Repressor, domain 2"/>
    <property type="match status" value="1"/>
</dbReference>
<dbReference type="InterPro" id="IPR001647">
    <property type="entry name" value="HTH_TetR"/>
</dbReference>
<protein>
    <submittedName>
        <fullName evidence="4">TetR/AcrR family transcriptional regulator</fullName>
    </submittedName>
</protein>
<dbReference type="PRINTS" id="PR00455">
    <property type="entry name" value="HTHTETR"/>
</dbReference>
<dbReference type="PROSITE" id="PS50977">
    <property type="entry name" value="HTH_TETR_2"/>
    <property type="match status" value="1"/>
</dbReference>
<evidence type="ECO:0000313" key="5">
    <source>
        <dbReference type="Proteomes" id="UP000292385"/>
    </source>
</evidence>
<dbReference type="InterPro" id="IPR050109">
    <property type="entry name" value="HTH-type_TetR-like_transc_reg"/>
</dbReference>
<dbReference type="Pfam" id="PF00440">
    <property type="entry name" value="TetR_N"/>
    <property type="match status" value="1"/>
</dbReference>
<feature type="domain" description="HTH tetR-type" evidence="3">
    <location>
        <begin position="12"/>
        <end position="72"/>
    </location>
</feature>
<dbReference type="PANTHER" id="PTHR30055">
    <property type="entry name" value="HTH-TYPE TRANSCRIPTIONAL REGULATOR RUTR"/>
    <property type="match status" value="1"/>
</dbReference>
<sequence>MLNVRSVDDEDLTGRAVIRNAALRLFAERGPDAVSVRQIAEAAGVSPALVLHHYGSKAGLREEVDRYAAAQLDALMEDVDEIGEVLTTGSNASIAEMFSQALPADSPLPTYLRRLLLTGDPAGQALFRRWYEVSRLLLGQLVDAGFASPTADPEVRTAFMLSADLILLLLREPLTDVLGFDPMSGDGLARWAAEVTRIYREGVLVVPAAETGEQDED</sequence>
<comment type="caution">
    <text evidence="4">The sequence shown here is derived from an EMBL/GenBank/DDBJ whole genome shotgun (WGS) entry which is preliminary data.</text>
</comment>
<evidence type="ECO:0000259" key="3">
    <source>
        <dbReference type="PROSITE" id="PS50977"/>
    </source>
</evidence>
<dbReference type="SUPFAM" id="SSF46689">
    <property type="entry name" value="Homeodomain-like"/>
    <property type="match status" value="1"/>
</dbReference>
<dbReference type="PANTHER" id="PTHR30055:SF146">
    <property type="entry name" value="HTH-TYPE TRANSCRIPTIONAL DUAL REGULATOR CECR"/>
    <property type="match status" value="1"/>
</dbReference>